<keyword evidence="2" id="KW-0472">Membrane</keyword>
<feature type="region of interest" description="Disordered" evidence="1">
    <location>
        <begin position="277"/>
        <end position="296"/>
    </location>
</feature>
<dbReference type="AlphaFoldDB" id="A0A914W5I1"/>
<keyword evidence="2" id="KW-0812">Transmembrane</keyword>
<dbReference type="WBParaSite" id="PSAMB.scaffold3196size19296.g20649.t1">
    <property type="protein sequence ID" value="PSAMB.scaffold3196size19296.g20649.t1"/>
    <property type="gene ID" value="PSAMB.scaffold3196size19296.g20649"/>
</dbReference>
<evidence type="ECO:0000256" key="1">
    <source>
        <dbReference type="SAM" id="MobiDB-lite"/>
    </source>
</evidence>
<protein>
    <submittedName>
        <fullName evidence="4">G-protein coupled receptors family 1 profile domain-containing protein</fullName>
    </submittedName>
</protein>
<dbReference type="InterPro" id="IPR052665">
    <property type="entry name" value="Neuropeptide-GPCR"/>
</dbReference>
<proteinExistence type="predicted"/>
<feature type="transmembrane region" description="Helical" evidence="2">
    <location>
        <begin position="225"/>
        <end position="243"/>
    </location>
</feature>
<dbReference type="PANTHER" id="PTHR24224:SF37">
    <property type="entry name" value="G-PROTEIN COUPLED RECEPTORS FAMILY 1 PROFILE DOMAIN-CONTAINING PROTEIN"/>
    <property type="match status" value="1"/>
</dbReference>
<organism evidence="3 4">
    <name type="scientific">Plectus sambesii</name>
    <dbReference type="NCBI Taxonomy" id="2011161"/>
    <lineage>
        <taxon>Eukaryota</taxon>
        <taxon>Metazoa</taxon>
        <taxon>Ecdysozoa</taxon>
        <taxon>Nematoda</taxon>
        <taxon>Chromadorea</taxon>
        <taxon>Plectida</taxon>
        <taxon>Plectina</taxon>
        <taxon>Plectoidea</taxon>
        <taxon>Plectidae</taxon>
        <taxon>Plectus</taxon>
    </lineage>
</organism>
<sequence length="296" mass="34012">MFILHTTTGVSKWCWLFVSTLRFTAVYHPLWHLRQWRLGNRCVPLIFTISAAINAWLLWAVTIDSPFCTTMPFLGSYEANRYLHAAEIVWSYLLPICTTFILDARVMIMNPPRLMAISTIQKSSSCKFDYNAEANLARKEKRKRQDGIWGIRKRNLSHGSEASMKAIGYASCPRYRTPLYHWLAITTLNLILNTPDVLLRLIALFEITSLSELLSRPSITIAARSLYFAQFVVNAIYLTSFVFRRNVRLNRGREMTVTSIKSAEITMKLVEQMNDANVRASGKKRRSKTDTETTTL</sequence>
<evidence type="ECO:0000256" key="2">
    <source>
        <dbReference type="SAM" id="Phobius"/>
    </source>
</evidence>
<feature type="transmembrane region" description="Helical" evidence="2">
    <location>
        <begin position="82"/>
        <end position="102"/>
    </location>
</feature>
<keyword evidence="3" id="KW-1185">Reference proteome</keyword>
<accession>A0A914W5I1</accession>
<dbReference type="Proteomes" id="UP000887566">
    <property type="component" value="Unplaced"/>
</dbReference>
<reference evidence="4" key="1">
    <citation type="submission" date="2022-11" db="UniProtKB">
        <authorList>
            <consortium name="WormBaseParasite"/>
        </authorList>
    </citation>
    <scope>IDENTIFICATION</scope>
</reference>
<dbReference type="Gene3D" id="1.20.1070.10">
    <property type="entry name" value="Rhodopsin 7-helix transmembrane proteins"/>
    <property type="match status" value="1"/>
</dbReference>
<evidence type="ECO:0000313" key="3">
    <source>
        <dbReference type="Proteomes" id="UP000887566"/>
    </source>
</evidence>
<name>A0A914W5I1_9BILA</name>
<feature type="transmembrane region" description="Helical" evidence="2">
    <location>
        <begin position="179"/>
        <end position="205"/>
    </location>
</feature>
<feature type="transmembrane region" description="Helical" evidence="2">
    <location>
        <begin position="42"/>
        <end position="62"/>
    </location>
</feature>
<dbReference type="GO" id="GO:0016020">
    <property type="term" value="C:membrane"/>
    <property type="evidence" value="ECO:0007669"/>
    <property type="project" value="TreeGrafter"/>
</dbReference>
<dbReference type="PANTHER" id="PTHR24224">
    <property type="entry name" value="CARDIOACCELERATORY PEPTIDE RECEPTOR-RELATED"/>
    <property type="match status" value="1"/>
</dbReference>
<keyword evidence="2" id="KW-1133">Transmembrane helix</keyword>
<evidence type="ECO:0000313" key="4">
    <source>
        <dbReference type="WBParaSite" id="PSAMB.scaffold3196size19296.g20649.t1"/>
    </source>
</evidence>